<comment type="caution">
    <text evidence="2">The sequence shown here is derived from an EMBL/GenBank/DDBJ whole genome shotgun (WGS) entry which is preliminary data.</text>
</comment>
<dbReference type="Proteomes" id="UP000654345">
    <property type="component" value="Unassembled WGS sequence"/>
</dbReference>
<feature type="coiled-coil region" evidence="1">
    <location>
        <begin position="47"/>
        <end position="81"/>
    </location>
</feature>
<keyword evidence="1" id="KW-0175">Coiled coil</keyword>
<evidence type="ECO:0000313" key="2">
    <source>
        <dbReference type="EMBL" id="GHO51550.1"/>
    </source>
</evidence>
<evidence type="ECO:0000313" key="3">
    <source>
        <dbReference type="Proteomes" id="UP000654345"/>
    </source>
</evidence>
<dbReference type="EMBL" id="BNJG01000001">
    <property type="protein sequence ID" value="GHO51550.1"/>
    <property type="molecule type" value="Genomic_DNA"/>
</dbReference>
<gene>
    <name evidence="2" type="ORF">KSB_00250</name>
</gene>
<name>A0ABQ3UGK6_9CHLR</name>
<protein>
    <submittedName>
        <fullName evidence="2">Uncharacterized protein</fullName>
    </submittedName>
</protein>
<keyword evidence="3" id="KW-1185">Reference proteome</keyword>
<evidence type="ECO:0000256" key="1">
    <source>
        <dbReference type="SAM" id="Coils"/>
    </source>
</evidence>
<organism evidence="2 3">
    <name type="scientific">Ktedonobacter robiniae</name>
    <dbReference type="NCBI Taxonomy" id="2778365"/>
    <lineage>
        <taxon>Bacteria</taxon>
        <taxon>Bacillati</taxon>
        <taxon>Chloroflexota</taxon>
        <taxon>Ktedonobacteria</taxon>
        <taxon>Ktedonobacterales</taxon>
        <taxon>Ktedonobacteraceae</taxon>
        <taxon>Ktedonobacter</taxon>
    </lineage>
</organism>
<sequence>MTRSLQKDCSEYIEDLDITMESLRDWEGFSDRALAYEMFLNTYRDTCARGRRDIEHIRGALERLEKELAWHQQRYETFRHKRNESK</sequence>
<reference evidence="2 3" key="1">
    <citation type="journal article" date="2021" name="Int. J. Syst. Evol. Microbiol.">
        <title>Reticulibacter mediterranei gen. nov., sp. nov., within the new family Reticulibacteraceae fam. nov., and Ktedonospora formicarum gen. nov., sp. nov., Ktedonobacter robiniae sp. nov., Dictyobacter formicarum sp. nov. and Dictyobacter arantiisoli sp. nov., belonging to the class Ktedonobacteria.</title>
        <authorList>
            <person name="Yabe S."/>
            <person name="Zheng Y."/>
            <person name="Wang C.M."/>
            <person name="Sakai Y."/>
            <person name="Abe K."/>
            <person name="Yokota A."/>
            <person name="Donadio S."/>
            <person name="Cavaletti L."/>
            <person name="Monciardini P."/>
        </authorList>
    </citation>
    <scope>NUCLEOTIDE SEQUENCE [LARGE SCALE GENOMIC DNA]</scope>
    <source>
        <strain evidence="2 3">SOSP1-30</strain>
    </source>
</reference>
<proteinExistence type="predicted"/>
<dbReference type="RefSeq" id="WP_201368545.1">
    <property type="nucleotide sequence ID" value="NZ_BNJG01000001.1"/>
</dbReference>
<accession>A0ABQ3UGK6</accession>